<dbReference type="Proteomes" id="UP000002762">
    <property type="component" value="Unassembled WGS sequence"/>
</dbReference>
<name>J4KLI8_BEAB2</name>
<dbReference type="RefSeq" id="XP_008602140.1">
    <property type="nucleotide sequence ID" value="XM_008603918.1"/>
</dbReference>
<dbReference type="InterPro" id="IPR046341">
    <property type="entry name" value="SET_dom_sf"/>
</dbReference>
<dbReference type="GeneID" id="19891833"/>
<dbReference type="PANTHER" id="PTHR13271">
    <property type="entry name" value="UNCHARACTERIZED PUTATIVE METHYLTRANSFERASE"/>
    <property type="match status" value="1"/>
</dbReference>
<dbReference type="OrthoDB" id="441812at2759"/>
<dbReference type="EMBL" id="JH725189">
    <property type="protein sequence ID" value="EJP62279.1"/>
    <property type="molecule type" value="Genomic_DNA"/>
</dbReference>
<dbReference type="GO" id="GO:0016279">
    <property type="term" value="F:protein-lysine N-methyltransferase activity"/>
    <property type="evidence" value="ECO:0007669"/>
    <property type="project" value="UniProtKB-ARBA"/>
</dbReference>
<reference evidence="2 3" key="1">
    <citation type="journal article" date="2012" name="Sci. Rep.">
        <title>Genomic perspectives on the evolution of fungal entomopathogenicity in Beauveria bassiana.</title>
        <authorList>
            <person name="Xiao G."/>
            <person name="Ying S.H."/>
            <person name="Zheng P."/>
            <person name="Wang Z.L."/>
            <person name="Zhang S."/>
            <person name="Xie X.Q."/>
            <person name="Shang Y."/>
            <person name="St Leger R.J."/>
            <person name="Zhao G.P."/>
            <person name="Wang C."/>
            <person name="Feng M.G."/>
        </authorList>
    </citation>
    <scope>NUCLEOTIDE SEQUENCE [LARGE SCALE GENOMIC DNA]</scope>
    <source>
        <strain evidence="2 3">ARSEF 2860</strain>
    </source>
</reference>
<feature type="domain" description="SET" evidence="1">
    <location>
        <begin position="96"/>
        <end position="314"/>
    </location>
</feature>
<dbReference type="HOGENOM" id="CLU_041939_3_2_1"/>
<protein>
    <submittedName>
        <fullName evidence="2">SET domain-containing protein</fullName>
    </submittedName>
</protein>
<evidence type="ECO:0000313" key="2">
    <source>
        <dbReference type="EMBL" id="EJP62279.1"/>
    </source>
</evidence>
<evidence type="ECO:0000313" key="3">
    <source>
        <dbReference type="Proteomes" id="UP000002762"/>
    </source>
</evidence>
<accession>J4KLI8</accession>
<dbReference type="SUPFAM" id="SSF82199">
    <property type="entry name" value="SET domain"/>
    <property type="match status" value="1"/>
</dbReference>
<dbReference type="AlphaFoldDB" id="J4KLI8"/>
<sequence length="468" mass="51208">MTAIAGSNSQSATAGHPTITTLTLTQYSSEIVLQLDGFAASFTHSVAVPLMRAERRARDSHLEKAHDKNLTNQHIIRHIDPMEADIENLLVWAKSQGIEINGCSPKQLHGRGVGIVATRALEANHVILRVPTATLRSLANTPRAITARLPGASVHALLAVSLCLDLASPSLAAWRAVFPSRADIRAALPLCWPSELRALLPPSASARLARQSAAFHRDWASVEAAAYDSAALTKDEFLYAWLLVNTRSFYHATRFTAKRPKEDHMVLQPVADLFNHAGDAPGGAFCVGSFDDAAFTVTTRAAHAPGDELFIQYGPHGNDFLLVEYGFTLPSPLNDAWDETSLDPYLCPALAAAGHRTVLEEAGFWGQYMLDRETACYRTHVALRALCLTPLQWRAVLDGERDEDRDRARVEAALVAVVLRPAEEDAAAHIRDVDEATAGEALSRQALRDRWVQIMELLVGMRQKLESQ</sequence>
<organism evidence="2 3">
    <name type="scientific">Beauveria bassiana (strain ARSEF 2860)</name>
    <name type="common">White muscardine disease fungus</name>
    <name type="synonym">Tritirachium shiotae</name>
    <dbReference type="NCBI Taxonomy" id="655819"/>
    <lineage>
        <taxon>Eukaryota</taxon>
        <taxon>Fungi</taxon>
        <taxon>Dikarya</taxon>
        <taxon>Ascomycota</taxon>
        <taxon>Pezizomycotina</taxon>
        <taxon>Sordariomycetes</taxon>
        <taxon>Hypocreomycetidae</taxon>
        <taxon>Hypocreales</taxon>
        <taxon>Cordycipitaceae</taxon>
        <taxon>Beauveria</taxon>
    </lineage>
</organism>
<dbReference type="STRING" id="655819.J4KLI8"/>
<proteinExistence type="predicted"/>
<dbReference type="PANTHER" id="PTHR13271:SF137">
    <property type="entry name" value="SET DOMAIN-CONTAINING PROTEIN"/>
    <property type="match status" value="1"/>
</dbReference>
<dbReference type="FunCoup" id="J4KLI8">
    <property type="interactions" value="65"/>
</dbReference>
<dbReference type="PROSITE" id="PS50280">
    <property type="entry name" value="SET"/>
    <property type="match status" value="1"/>
</dbReference>
<keyword evidence="3" id="KW-1185">Reference proteome</keyword>
<gene>
    <name evidence="2" type="ORF">BBA_08821</name>
</gene>
<dbReference type="InParanoid" id="J4KLI8"/>
<evidence type="ECO:0000259" key="1">
    <source>
        <dbReference type="PROSITE" id="PS50280"/>
    </source>
</evidence>
<dbReference type="Gene3D" id="3.90.1410.10">
    <property type="entry name" value="set domain protein methyltransferase, domain 1"/>
    <property type="match status" value="1"/>
</dbReference>
<dbReference type="InterPro" id="IPR050600">
    <property type="entry name" value="SETD3_SETD6_MTase"/>
</dbReference>
<dbReference type="InterPro" id="IPR001214">
    <property type="entry name" value="SET_dom"/>
</dbReference>